<sequence length="375" mass="41951">MSKNNNQNVSQAQNNNHENKKEMKMEKQNMNQRGGEEYTSGTGGPGLPGGYSDQPLGFDAVLQEENKKTLAGGTGGLGGVPEDSEEVIKDYSYDDLLAKLKEEVPNITDKKFLITKVRESDADYKDVFAKASKIVSAKAYVAGVYLNQLKFLRSREGGWMKWADETFPEINKTARENRMRIASLPGVENYFDLGVERLSEFGRYYNKLTVKQQTTLSDDPIGMMLREHGVTMGQPFENNRTKIDSIMAHYDLAQKKINVSPDVIEKFFKAKLKITGADRKYMALIAQKDEKAPGKYLDAVRAAGGEREGLLLEATPDASIVDRKIKNIDTQVSKLGSSLKEAFRKEEFEGSVDLEAIDELIESLQKLRSTLRSHA</sequence>
<keyword evidence="3" id="KW-1185">Reference proteome</keyword>
<dbReference type="Proteomes" id="UP000181901">
    <property type="component" value="Unassembled WGS sequence"/>
</dbReference>
<feature type="compositionally biased region" description="Low complexity" evidence="1">
    <location>
        <begin position="1"/>
        <end position="16"/>
    </location>
</feature>
<name>A0A1J5MX30_9BACT</name>
<organism evidence="2 3">
    <name type="scientific">Pseudodesulfovibrio hydrargyri</name>
    <dbReference type="NCBI Taxonomy" id="2125990"/>
    <lineage>
        <taxon>Bacteria</taxon>
        <taxon>Pseudomonadati</taxon>
        <taxon>Thermodesulfobacteriota</taxon>
        <taxon>Desulfovibrionia</taxon>
        <taxon>Desulfovibrionales</taxon>
        <taxon>Desulfovibrionaceae</taxon>
    </lineage>
</organism>
<reference evidence="2 3" key="1">
    <citation type="submission" date="2015-09" db="EMBL/GenBank/DDBJ databases">
        <title>Genome of Desulfovibrio dechloracetivorans BerOc1, a mercury methylating strain isolated from highly hydrocarbons and metals contaminated coastal sediments.</title>
        <authorList>
            <person name="Goni Urriza M."/>
            <person name="Gassie C."/>
            <person name="Bouchez O."/>
            <person name="Klopp C."/>
            <person name="Ranchou-Peyruse A."/>
            <person name="Remy G."/>
        </authorList>
    </citation>
    <scope>NUCLEOTIDE SEQUENCE [LARGE SCALE GENOMIC DNA]</scope>
    <source>
        <strain evidence="2 3">BerOc1</strain>
    </source>
</reference>
<accession>A0A1J5MX30</accession>
<dbReference type="EMBL" id="LKAQ01000004">
    <property type="protein sequence ID" value="OIQ51133.1"/>
    <property type="molecule type" value="Genomic_DNA"/>
</dbReference>
<proteinExistence type="predicted"/>
<evidence type="ECO:0000313" key="3">
    <source>
        <dbReference type="Proteomes" id="UP000181901"/>
    </source>
</evidence>
<dbReference type="AlphaFoldDB" id="A0A1J5MX30"/>
<comment type="caution">
    <text evidence="2">The sequence shown here is derived from an EMBL/GenBank/DDBJ whole genome shotgun (WGS) entry which is preliminary data.</text>
</comment>
<gene>
    <name evidence="2" type="ORF">BerOc1_03078</name>
</gene>
<feature type="compositionally biased region" description="Basic and acidic residues" evidence="1">
    <location>
        <begin position="17"/>
        <end position="27"/>
    </location>
</feature>
<dbReference type="RefSeq" id="WP_129586552.1">
    <property type="nucleotide sequence ID" value="NZ_LKAQ01000004.1"/>
</dbReference>
<evidence type="ECO:0000313" key="2">
    <source>
        <dbReference type="EMBL" id="OIQ51133.1"/>
    </source>
</evidence>
<evidence type="ECO:0000256" key="1">
    <source>
        <dbReference type="SAM" id="MobiDB-lite"/>
    </source>
</evidence>
<protein>
    <submittedName>
        <fullName evidence="2">Uncharacterized protein</fullName>
    </submittedName>
</protein>
<feature type="region of interest" description="Disordered" evidence="1">
    <location>
        <begin position="1"/>
        <end position="56"/>
    </location>
</feature>
<dbReference type="OrthoDB" id="9902423at2"/>